<keyword evidence="2" id="KW-0812">Transmembrane</keyword>
<name>A0ABV1TM38_9ACTN</name>
<accession>A0ABV1TM38</accession>
<protein>
    <submittedName>
        <fullName evidence="3">Uncharacterized protein</fullName>
    </submittedName>
</protein>
<keyword evidence="2" id="KW-1133">Transmembrane helix</keyword>
<gene>
    <name evidence="3" type="ORF">ABT211_27975</name>
</gene>
<keyword evidence="4" id="KW-1185">Reference proteome</keyword>
<evidence type="ECO:0000313" key="3">
    <source>
        <dbReference type="EMBL" id="MER6271101.1"/>
    </source>
</evidence>
<comment type="caution">
    <text evidence="3">The sequence shown here is derived from an EMBL/GenBank/DDBJ whole genome shotgun (WGS) entry which is preliminary data.</text>
</comment>
<reference evidence="3 4" key="1">
    <citation type="submission" date="2024-06" db="EMBL/GenBank/DDBJ databases">
        <title>The Natural Products Discovery Center: Release of the First 8490 Sequenced Strains for Exploring Actinobacteria Biosynthetic Diversity.</title>
        <authorList>
            <person name="Kalkreuter E."/>
            <person name="Kautsar S.A."/>
            <person name="Yang D."/>
            <person name="Bader C.D."/>
            <person name="Teijaro C.N."/>
            <person name="Fluegel L."/>
            <person name="Davis C.M."/>
            <person name="Simpson J.R."/>
            <person name="Lauterbach L."/>
            <person name="Steele A.D."/>
            <person name="Gui C."/>
            <person name="Meng S."/>
            <person name="Li G."/>
            <person name="Viehrig K."/>
            <person name="Ye F."/>
            <person name="Su P."/>
            <person name="Kiefer A.F."/>
            <person name="Nichols A."/>
            <person name="Cepeda A.J."/>
            <person name="Yan W."/>
            <person name="Fan B."/>
            <person name="Jiang Y."/>
            <person name="Adhikari A."/>
            <person name="Zheng C.-J."/>
            <person name="Schuster L."/>
            <person name="Cowan T.M."/>
            <person name="Smanski M.J."/>
            <person name="Chevrette M.G."/>
            <person name="De Carvalho L.P.S."/>
            <person name="Shen B."/>
        </authorList>
    </citation>
    <scope>NUCLEOTIDE SEQUENCE [LARGE SCALE GENOMIC DNA]</scope>
    <source>
        <strain evidence="3 4">NPDC001694</strain>
    </source>
</reference>
<evidence type="ECO:0000256" key="1">
    <source>
        <dbReference type="SAM" id="MobiDB-lite"/>
    </source>
</evidence>
<proteinExistence type="predicted"/>
<evidence type="ECO:0000313" key="4">
    <source>
        <dbReference type="Proteomes" id="UP001490365"/>
    </source>
</evidence>
<organism evidence="3 4">
    <name type="scientific">Streptomyces sp. 900105755</name>
    <dbReference type="NCBI Taxonomy" id="3154389"/>
    <lineage>
        <taxon>Bacteria</taxon>
        <taxon>Bacillati</taxon>
        <taxon>Actinomycetota</taxon>
        <taxon>Actinomycetes</taxon>
        <taxon>Kitasatosporales</taxon>
        <taxon>Streptomycetaceae</taxon>
        <taxon>Streptomyces</taxon>
    </lineage>
</organism>
<feature type="region of interest" description="Disordered" evidence="1">
    <location>
        <begin position="191"/>
        <end position="212"/>
    </location>
</feature>
<dbReference type="RefSeq" id="WP_351959508.1">
    <property type="nucleotide sequence ID" value="NZ_JBEOZM010000014.1"/>
</dbReference>
<evidence type="ECO:0000256" key="2">
    <source>
        <dbReference type="SAM" id="Phobius"/>
    </source>
</evidence>
<sequence length="212" mass="24816">MTMNVLGQVGWTVAYPGLLYIMVVYTSSAFVLVFLPFILYSLYRFFIQLTYFPWALRMRRVLREYPWQLLEAVPSGLGKHPDAREDGMWFELPNPADREEMIPLVFIKHQRSYWWLKRLDGPRTKQHRRAQIEPLWFAGDPRFLAVVAAPGRNGEAPRRLHMLYQRPVFDRRVEPETWDAGSADIERARRAGAAISTAPHSRRTSADHRLHP</sequence>
<keyword evidence="2" id="KW-0472">Membrane</keyword>
<dbReference type="EMBL" id="JBEOZM010000014">
    <property type="protein sequence ID" value="MER6271101.1"/>
    <property type="molecule type" value="Genomic_DNA"/>
</dbReference>
<dbReference type="Proteomes" id="UP001490365">
    <property type="component" value="Unassembled WGS sequence"/>
</dbReference>
<feature type="transmembrane region" description="Helical" evidence="2">
    <location>
        <begin position="20"/>
        <end position="43"/>
    </location>
</feature>